<protein>
    <submittedName>
        <fullName evidence="2">Uncharacterized protein</fullName>
    </submittedName>
</protein>
<feature type="transmembrane region" description="Helical" evidence="1">
    <location>
        <begin position="31"/>
        <end position="56"/>
    </location>
</feature>
<keyword evidence="1" id="KW-0812">Transmembrane</keyword>
<sequence length="243" mass="28019">MDKAFDEDFDKFHYLSSQTFKPRPKRITDYLNLKFIVLFITFIVVMIIVYSSLGYIRPRCTHLSIPFKRDQRCDKDMKYFVLQNYIRSLYNLQPFYKYQKLTDTKDGPVVGVMSQLSNTKTNQYTFTKSYLNDPTEAVLEWYDMSDIGGGLCVLVNTNGCNINSALNMLLDNPMANYSIFTSVKDGAQTVEISYFYKDSHIQKEVKVHADEISKVLGCASKENSLETLQLIVLKSCNPLYANI</sequence>
<keyword evidence="1" id="KW-0472">Membrane</keyword>
<evidence type="ECO:0000313" key="3">
    <source>
        <dbReference type="Proteomes" id="UP000031668"/>
    </source>
</evidence>
<reference evidence="2 3" key="1">
    <citation type="journal article" date="2014" name="Genome Biol. Evol.">
        <title>The genome of the myxosporean Thelohanellus kitauei shows adaptations to nutrient acquisition within its fish host.</title>
        <authorList>
            <person name="Yang Y."/>
            <person name="Xiong J."/>
            <person name="Zhou Z."/>
            <person name="Huo F."/>
            <person name="Miao W."/>
            <person name="Ran C."/>
            <person name="Liu Y."/>
            <person name="Zhang J."/>
            <person name="Feng J."/>
            <person name="Wang M."/>
            <person name="Wang M."/>
            <person name="Wang L."/>
            <person name="Yao B."/>
        </authorList>
    </citation>
    <scope>NUCLEOTIDE SEQUENCE [LARGE SCALE GENOMIC DNA]</scope>
    <source>
        <strain evidence="2">Wuqing</strain>
    </source>
</reference>
<comment type="caution">
    <text evidence="2">The sequence shown here is derived from an EMBL/GenBank/DDBJ whole genome shotgun (WGS) entry which is preliminary data.</text>
</comment>
<dbReference type="Proteomes" id="UP000031668">
    <property type="component" value="Unassembled WGS sequence"/>
</dbReference>
<accession>A0A0C2N5K9</accession>
<organism evidence="2 3">
    <name type="scientific">Thelohanellus kitauei</name>
    <name type="common">Myxosporean</name>
    <dbReference type="NCBI Taxonomy" id="669202"/>
    <lineage>
        <taxon>Eukaryota</taxon>
        <taxon>Metazoa</taxon>
        <taxon>Cnidaria</taxon>
        <taxon>Myxozoa</taxon>
        <taxon>Myxosporea</taxon>
        <taxon>Bivalvulida</taxon>
        <taxon>Platysporina</taxon>
        <taxon>Myxobolidae</taxon>
        <taxon>Thelohanellus</taxon>
    </lineage>
</organism>
<keyword evidence="3" id="KW-1185">Reference proteome</keyword>
<dbReference type="AlphaFoldDB" id="A0A0C2N5K9"/>
<proteinExistence type="predicted"/>
<dbReference type="EMBL" id="JWZT01000167">
    <property type="protein sequence ID" value="KII74931.1"/>
    <property type="molecule type" value="Genomic_DNA"/>
</dbReference>
<name>A0A0C2N5K9_THEKT</name>
<keyword evidence="1" id="KW-1133">Transmembrane helix</keyword>
<evidence type="ECO:0000313" key="2">
    <source>
        <dbReference type="EMBL" id="KII74931.1"/>
    </source>
</evidence>
<gene>
    <name evidence="2" type="ORF">RF11_09857</name>
</gene>
<evidence type="ECO:0000256" key="1">
    <source>
        <dbReference type="SAM" id="Phobius"/>
    </source>
</evidence>